<evidence type="ECO:0000313" key="2">
    <source>
        <dbReference type="EMBL" id="PYF05780.1"/>
    </source>
</evidence>
<dbReference type="InterPro" id="IPR029052">
    <property type="entry name" value="Metallo-depent_PP-like"/>
</dbReference>
<name>A0A318TPQ1_9BACL</name>
<keyword evidence="3" id="KW-1185">Reference proteome</keyword>
<dbReference type="GO" id="GO:0009245">
    <property type="term" value="P:lipid A biosynthetic process"/>
    <property type="evidence" value="ECO:0007669"/>
    <property type="project" value="TreeGrafter"/>
</dbReference>
<dbReference type="RefSeq" id="WP_235867652.1">
    <property type="nucleotide sequence ID" value="NZ_PYWJ01000017.1"/>
</dbReference>
<gene>
    <name evidence="2" type="ORF">BJ095_11550</name>
</gene>
<proteinExistence type="predicted"/>
<dbReference type="InterPro" id="IPR004843">
    <property type="entry name" value="Calcineurin-like_PHP"/>
</dbReference>
<evidence type="ECO:0000313" key="3">
    <source>
        <dbReference type="Proteomes" id="UP000247416"/>
    </source>
</evidence>
<dbReference type="GO" id="GO:0016020">
    <property type="term" value="C:membrane"/>
    <property type="evidence" value="ECO:0007669"/>
    <property type="project" value="GOC"/>
</dbReference>
<dbReference type="PANTHER" id="PTHR31302:SF32">
    <property type="entry name" value="PHOSPHOESTERASE"/>
    <property type="match status" value="1"/>
</dbReference>
<evidence type="ECO:0000259" key="1">
    <source>
        <dbReference type="Pfam" id="PF00149"/>
    </source>
</evidence>
<organism evidence="2 3">
    <name type="scientific">Ureibacillus chungkukjangi</name>
    <dbReference type="NCBI Taxonomy" id="1202712"/>
    <lineage>
        <taxon>Bacteria</taxon>
        <taxon>Bacillati</taxon>
        <taxon>Bacillota</taxon>
        <taxon>Bacilli</taxon>
        <taxon>Bacillales</taxon>
        <taxon>Caryophanaceae</taxon>
        <taxon>Ureibacillus</taxon>
    </lineage>
</organism>
<feature type="domain" description="Calcineurin-like phosphoesterase" evidence="1">
    <location>
        <begin position="45"/>
        <end position="197"/>
    </location>
</feature>
<dbReference type="GO" id="GO:0008758">
    <property type="term" value="F:UDP-2,3-diacylglucosamine hydrolase activity"/>
    <property type="evidence" value="ECO:0007669"/>
    <property type="project" value="TreeGrafter"/>
</dbReference>
<dbReference type="EMBL" id="QJTJ01000015">
    <property type="protein sequence ID" value="PYF05780.1"/>
    <property type="molecule type" value="Genomic_DNA"/>
</dbReference>
<dbReference type="PANTHER" id="PTHR31302">
    <property type="entry name" value="TRANSMEMBRANE PROTEIN WITH METALLOPHOSPHOESTERASE DOMAIN-RELATED"/>
    <property type="match status" value="1"/>
</dbReference>
<reference evidence="2 3" key="1">
    <citation type="submission" date="2018-06" db="EMBL/GenBank/DDBJ databases">
        <title>Genomic Encyclopedia of Archaeal and Bacterial Type Strains, Phase II (KMG-II): from individual species to whole genera.</title>
        <authorList>
            <person name="Goeker M."/>
        </authorList>
    </citation>
    <scope>NUCLEOTIDE SEQUENCE [LARGE SCALE GENOMIC DNA]</scope>
    <source>
        <strain evidence="2 3">KACC 16626</strain>
    </source>
</reference>
<dbReference type="AlphaFoldDB" id="A0A318TPQ1"/>
<dbReference type="Proteomes" id="UP000247416">
    <property type="component" value="Unassembled WGS sequence"/>
</dbReference>
<dbReference type="Pfam" id="PF00149">
    <property type="entry name" value="Metallophos"/>
    <property type="match status" value="1"/>
</dbReference>
<dbReference type="InterPro" id="IPR051158">
    <property type="entry name" value="Metallophosphoesterase_sf"/>
</dbReference>
<dbReference type="Gene3D" id="3.60.21.10">
    <property type="match status" value="1"/>
</dbReference>
<sequence length="259" mass="29494">MFELFVVVVILVLMFFLFMLKQASENNVLYHDVPLDGEREQASLFFISDVHLRKINEGMIENINAKVDAVIIGGDFCDKRTPIERIYDNVQVLQKLGPVYFVWGNNDREVGEARLREIFKETNVTIIENDAVLLPTLSNRCWLSAIDDTSSRNVHYERAFESCRKGDNVVFISHNPEVFPTVRSKYHTDLMMGGHLHGGQIRFGPYGIHPHGSFSMREAVATLISNGYGTTMLPLRLGAKPQCHVVNLHFKRNAKSNKK</sequence>
<keyword evidence="2" id="KW-0378">Hydrolase</keyword>
<protein>
    <submittedName>
        <fullName evidence="2">Putative MPP superfamily phosphohydrolase</fullName>
    </submittedName>
</protein>
<comment type="caution">
    <text evidence="2">The sequence shown here is derived from an EMBL/GenBank/DDBJ whole genome shotgun (WGS) entry which is preliminary data.</text>
</comment>
<dbReference type="SUPFAM" id="SSF56300">
    <property type="entry name" value="Metallo-dependent phosphatases"/>
    <property type="match status" value="1"/>
</dbReference>
<accession>A0A318TPQ1</accession>